<gene>
    <name evidence="1" type="ORF">Hyperionvirus6_47</name>
</gene>
<protein>
    <submittedName>
        <fullName evidence="1">Uncharacterized protein</fullName>
    </submittedName>
</protein>
<reference evidence="1" key="1">
    <citation type="submission" date="2018-10" db="EMBL/GenBank/DDBJ databases">
        <title>Hidden diversity of soil giant viruses.</title>
        <authorList>
            <person name="Schulz F."/>
            <person name="Alteio L."/>
            <person name="Goudeau D."/>
            <person name="Ryan E.M."/>
            <person name="Malmstrom R.R."/>
            <person name="Blanchard J."/>
            <person name="Woyke T."/>
        </authorList>
    </citation>
    <scope>NUCLEOTIDE SEQUENCE</scope>
    <source>
        <strain evidence="1">HYV1</strain>
    </source>
</reference>
<accession>A0A3G5A7X6</accession>
<sequence>MLRWGRLTRAVVRTSYPLVSAIVRRKVITIPHAAAARPFIVNRKIFFAAKESAHWSSAYDNKRYMILSGNCIGNLSDCVRSYLENGWKVIGGPRHVNGLNGTGADYFYQMIIRDPKFVGNTSS</sequence>
<proteinExistence type="predicted"/>
<organism evidence="1">
    <name type="scientific">Hyperionvirus sp</name>
    <dbReference type="NCBI Taxonomy" id="2487770"/>
    <lineage>
        <taxon>Viruses</taxon>
        <taxon>Varidnaviria</taxon>
        <taxon>Bamfordvirae</taxon>
        <taxon>Nucleocytoviricota</taxon>
        <taxon>Megaviricetes</taxon>
        <taxon>Imitervirales</taxon>
        <taxon>Mimiviridae</taxon>
        <taxon>Klosneuvirinae</taxon>
    </lineage>
</organism>
<dbReference type="EMBL" id="MK072388">
    <property type="protein sequence ID" value="AYV83366.1"/>
    <property type="molecule type" value="Genomic_DNA"/>
</dbReference>
<evidence type="ECO:0000313" key="1">
    <source>
        <dbReference type="EMBL" id="AYV83366.1"/>
    </source>
</evidence>
<name>A0A3G5A7X6_9VIRU</name>